<organism evidence="2 3">
    <name type="scientific">Paenibacillus alba</name>
    <dbReference type="NCBI Taxonomy" id="1197127"/>
    <lineage>
        <taxon>Bacteria</taxon>
        <taxon>Bacillati</taxon>
        <taxon>Bacillota</taxon>
        <taxon>Bacilli</taxon>
        <taxon>Bacillales</taxon>
        <taxon>Paenibacillaceae</taxon>
        <taxon>Paenibacillus</taxon>
    </lineage>
</organism>
<keyword evidence="1" id="KW-0812">Transmembrane</keyword>
<comment type="caution">
    <text evidence="2">The sequence shown here is derived from an EMBL/GenBank/DDBJ whole genome shotgun (WGS) entry which is preliminary data.</text>
</comment>
<gene>
    <name evidence="2" type="ORF">P4I72_03880</name>
</gene>
<evidence type="ECO:0000313" key="3">
    <source>
        <dbReference type="Proteomes" id="UP001338137"/>
    </source>
</evidence>
<accession>A0ABU6FWH9</accession>
<sequence>MRKAFFTKYLVRLMLPFLVPLFLLGSFAILISQNYMKKEINTSNERMMEQAKNSVESIFQVSDPIYYTLNLNSRLISSLKLIMRSPNLQPVDTDNFVTFMNMLNPPANIKPVVHSIYIYLNNDGGKFLASNEGLTSLETYYDTSWYYLLARIPNVENRTVRRFENQDTSLVTVFRKFSSPGEAASDEWITVKELPDSPQRFEVAAADSSYMVSSKRSENYGITYVSATPKSYFYQLPIRLVYLTVVLLTISFVLALLLVYYLSKRNYNSLLTIVRTIENGEKGLPVPELLGRVTDEYSYILQRTVKRIHRAALLAGTVVREEV</sequence>
<name>A0ABU6FWH9_9BACL</name>
<feature type="transmembrane region" description="Helical" evidence="1">
    <location>
        <begin position="240"/>
        <end position="262"/>
    </location>
</feature>
<proteinExistence type="predicted"/>
<keyword evidence="1" id="KW-0472">Membrane</keyword>
<evidence type="ECO:0008006" key="4">
    <source>
        <dbReference type="Google" id="ProtNLM"/>
    </source>
</evidence>
<keyword evidence="3" id="KW-1185">Reference proteome</keyword>
<dbReference type="RefSeq" id="WP_326070644.1">
    <property type="nucleotide sequence ID" value="NZ_JARLKY010000009.1"/>
</dbReference>
<reference evidence="2 3" key="1">
    <citation type="submission" date="2023-03" db="EMBL/GenBank/DDBJ databases">
        <title>Bacillus Genome Sequencing.</title>
        <authorList>
            <person name="Dunlap C."/>
        </authorList>
    </citation>
    <scope>NUCLEOTIDE SEQUENCE [LARGE SCALE GENOMIC DNA]</scope>
    <source>
        <strain evidence="2 3">BD-533</strain>
    </source>
</reference>
<evidence type="ECO:0000256" key="1">
    <source>
        <dbReference type="SAM" id="Phobius"/>
    </source>
</evidence>
<keyword evidence="1" id="KW-1133">Transmembrane helix</keyword>
<protein>
    <recommendedName>
        <fullName evidence="4">HAMP domain-containing protein</fullName>
    </recommendedName>
</protein>
<dbReference type="EMBL" id="JARLKY010000009">
    <property type="protein sequence ID" value="MEC0226251.1"/>
    <property type="molecule type" value="Genomic_DNA"/>
</dbReference>
<dbReference type="Proteomes" id="UP001338137">
    <property type="component" value="Unassembled WGS sequence"/>
</dbReference>
<evidence type="ECO:0000313" key="2">
    <source>
        <dbReference type="EMBL" id="MEC0226251.1"/>
    </source>
</evidence>